<organism evidence="1 2">
    <name type="scientific">Trifolium pratense</name>
    <name type="common">Red clover</name>
    <dbReference type="NCBI Taxonomy" id="57577"/>
    <lineage>
        <taxon>Eukaryota</taxon>
        <taxon>Viridiplantae</taxon>
        <taxon>Streptophyta</taxon>
        <taxon>Embryophyta</taxon>
        <taxon>Tracheophyta</taxon>
        <taxon>Spermatophyta</taxon>
        <taxon>Magnoliopsida</taxon>
        <taxon>eudicotyledons</taxon>
        <taxon>Gunneridae</taxon>
        <taxon>Pentapetalae</taxon>
        <taxon>rosids</taxon>
        <taxon>fabids</taxon>
        <taxon>Fabales</taxon>
        <taxon>Fabaceae</taxon>
        <taxon>Papilionoideae</taxon>
        <taxon>50 kb inversion clade</taxon>
        <taxon>NPAAA clade</taxon>
        <taxon>Hologalegina</taxon>
        <taxon>IRL clade</taxon>
        <taxon>Trifolieae</taxon>
        <taxon>Trifolium</taxon>
    </lineage>
</organism>
<gene>
    <name evidence="1" type="ORF">L195_g040252</name>
</gene>
<evidence type="ECO:0000313" key="2">
    <source>
        <dbReference type="Proteomes" id="UP000236291"/>
    </source>
</evidence>
<dbReference type="EMBL" id="ASHM01045822">
    <property type="protein sequence ID" value="PNX84197.1"/>
    <property type="molecule type" value="Genomic_DNA"/>
</dbReference>
<dbReference type="Proteomes" id="UP000236291">
    <property type="component" value="Unassembled WGS sequence"/>
</dbReference>
<evidence type="ECO:0000313" key="1">
    <source>
        <dbReference type="EMBL" id="PNX84197.1"/>
    </source>
</evidence>
<accession>A0A2K3M079</accession>
<dbReference type="AlphaFoldDB" id="A0A2K3M079"/>
<proteinExistence type="predicted"/>
<sequence>MFQLATAWWSCSDLDLSLWREMEFVGEVAGEMVVAGDEGEEELAEIGMDGIDIVGKKHHKVLWDFKNQ</sequence>
<protein>
    <submittedName>
        <fullName evidence="1">Uncharacterized protein</fullName>
    </submittedName>
</protein>
<reference evidence="1 2" key="2">
    <citation type="journal article" date="2017" name="Front. Plant Sci.">
        <title>Gene Classification and Mining of Molecular Markers Useful in Red Clover (Trifolium pratense) Breeding.</title>
        <authorList>
            <person name="Istvanek J."/>
            <person name="Dluhosova J."/>
            <person name="Dluhos P."/>
            <person name="Patkova L."/>
            <person name="Nedelnik J."/>
            <person name="Repkova J."/>
        </authorList>
    </citation>
    <scope>NUCLEOTIDE SEQUENCE [LARGE SCALE GENOMIC DNA]</scope>
    <source>
        <strain evidence="2">cv. Tatra</strain>
        <tissue evidence="1">Young leaves</tissue>
    </source>
</reference>
<name>A0A2K3M079_TRIPR</name>
<comment type="caution">
    <text evidence="1">The sequence shown here is derived from an EMBL/GenBank/DDBJ whole genome shotgun (WGS) entry which is preliminary data.</text>
</comment>
<reference evidence="1 2" key="1">
    <citation type="journal article" date="2014" name="Am. J. Bot.">
        <title>Genome assembly and annotation for red clover (Trifolium pratense; Fabaceae).</title>
        <authorList>
            <person name="Istvanek J."/>
            <person name="Jaros M."/>
            <person name="Krenek A."/>
            <person name="Repkova J."/>
        </authorList>
    </citation>
    <scope>NUCLEOTIDE SEQUENCE [LARGE SCALE GENOMIC DNA]</scope>
    <source>
        <strain evidence="2">cv. Tatra</strain>
        <tissue evidence="1">Young leaves</tissue>
    </source>
</reference>